<gene>
    <name evidence="2" type="ORF">BC624_102251</name>
    <name evidence="3" type="ORF">SAMN05443373_102251</name>
</gene>
<name>A0A1M5KGE7_9FLAO</name>
<evidence type="ECO:0000313" key="4">
    <source>
        <dbReference type="Proteomes" id="UP000184384"/>
    </source>
</evidence>
<evidence type="ECO:0000313" key="3">
    <source>
        <dbReference type="EMBL" id="SHG51872.1"/>
    </source>
</evidence>
<evidence type="ECO:0000256" key="1">
    <source>
        <dbReference type="SAM" id="SignalP"/>
    </source>
</evidence>
<reference evidence="4" key="1">
    <citation type="submission" date="2016-11" db="EMBL/GenBank/DDBJ databases">
        <authorList>
            <person name="Varghese N."/>
            <person name="Submissions S."/>
        </authorList>
    </citation>
    <scope>NUCLEOTIDE SEQUENCE [LARGE SCALE GENOMIC DNA]</scope>
    <source>
        <strain evidence="4">DSM 19729</strain>
    </source>
</reference>
<dbReference type="EMBL" id="PVUB01000002">
    <property type="protein sequence ID" value="PRZ26286.1"/>
    <property type="molecule type" value="Genomic_DNA"/>
</dbReference>
<dbReference type="Proteomes" id="UP000184384">
    <property type="component" value="Unassembled WGS sequence"/>
</dbReference>
<evidence type="ECO:0008006" key="6">
    <source>
        <dbReference type="Google" id="ProtNLM"/>
    </source>
</evidence>
<protein>
    <recommendedName>
        <fullName evidence="6">Lipoprotein</fullName>
    </recommendedName>
</protein>
<dbReference type="OrthoDB" id="1364277at2"/>
<dbReference type="EMBL" id="FQWO01000002">
    <property type="protein sequence ID" value="SHG51872.1"/>
    <property type="molecule type" value="Genomic_DNA"/>
</dbReference>
<dbReference type="STRING" id="280093.SAMN05443373_102251"/>
<reference evidence="3" key="2">
    <citation type="submission" date="2016-11" db="EMBL/GenBank/DDBJ databases">
        <authorList>
            <person name="Jaros S."/>
            <person name="Januszkiewicz K."/>
            <person name="Wedrychowicz H."/>
        </authorList>
    </citation>
    <scope>NUCLEOTIDE SEQUENCE [LARGE SCALE GENOMIC DNA]</scope>
    <source>
        <strain evidence="3">DSM 19729</strain>
    </source>
</reference>
<dbReference type="Proteomes" id="UP000237771">
    <property type="component" value="Unassembled WGS sequence"/>
</dbReference>
<organism evidence="3 4">
    <name type="scientific">Flavobacterium granuli</name>
    <dbReference type="NCBI Taxonomy" id="280093"/>
    <lineage>
        <taxon>Bacteria</taxon>
        <taxon>Pseudomonadati</taxon>
        <taxon>Bacteroidota</taxon>
        <taxon>Flavobacteriia</taxon>
        <taxon>Flavobacteriales</taxon>
        <taxon>Flavobacteriaceae</taxon>
        <taxon>Flavobacterium</taxon>
    </lineage>
</organism>
<evidence type="ECO:0000313" key="5">
    <source>
        <dbReference type="Proteomes" id="UP000237771"/>
    </source>
</evidence>
<keyword evidence="1" id="KW-0732">Signal</keyword>
<dbReference type="AlphaFoldDB" id="A0A1M5KGE7"/>
<sequence>MKLITKSVFLVLIIFSLFCCGCKPTNQKDFPQRIAAVYFQRESTGQEKSDQVLDFFIELENPLQEGIFVETIYFRHGQAKLQKKSEKVYVAHFYPNEAQQDFILDSDPLKEYGNKAPIVVPPKFDLKPTEAVLEYKLKTKTFYYKIAGVKEKPIIVHP</sequence>
<accession>A0A1M5KGE7</accession>
<keyword evidence="5" id="KW-1185">Reference proteome</keyword>
<feature type="chain" id="PRO_5012861300" description="Lipoprotein" evidence="1">
    <location>
        <begin position="22"/>
        <end position="158"/>
    </location>
</feature>
<evidence type="ECO:0000313" key="2">
    <source>
        <dbReference type="EMBL" id="PRZ26286.1"/>
    </source>
</evidence>
<dbReference type="RefSeq" id="WP_072940512.1">
    <property type="nucleotide sequence ID" value="NZ_FQWO01000002.1"/>
</dbReference>
<reference evidence="2 5" key="3">
    <citation type="submission" date="2018-03" db="EMBL/GenBank/DDBJ databases">
        <title>Genomic Encyclopedia of Archaeal and Bacterial Type Strains, Phase II (KMG-II): from individual species to whole genera.</title>
        <authorList>
            <person name="Goeker M."/>
        </authorList>
    </citation>
    <scope>NUCLEOTIDE SEQUENCE [LARGE SCALE GENOMIC DNA]</scope>
    <source>
        <strain evidence="2 5">DSM 17797</strain>
    </source>
</reference>
<proteinExistence type="predicted"/>
<feature type="signal peptide" evidence="1">
    <location>
        <begin position="1"/>
        <end position="21"/>
    </location>
</feature>